<accession>A0A812JQL1</accession>
<evidence type="ECO:0008006" key="10">
    <source>
        <dbReference type="Google" id="ProtNLM"/>
    </source>
</evidence>
<evidence type="ECO:0000256" key="5">
    <source>
        <dbReference type="ARBA" id="ARBA00022692"/>
    </source>
</evidence>
<evidence type="ECO:0000313" key="8">
    <source>
        <dbReference type="EMBL" id="CAE7208733.1"/>
    </source>
</evidence>
<dbReference type="AlphaFoldDB" id="A0A812JQL1"/>
<evidence type="ECO:0000256" key="7">
    <source>
        <dbReference type="ARBA" id="ARBA00023136"/>
    </source>
</evidence>
<keyword evidence="6" id="KW-1133">Transmembrane helix</keyword>
<keyword evidence="7" id="KW-0472">Membrane</keyword>
<evidence type="ECO:0000256" key="4">
    <source>
        <dbReference type="ARBA" id="ARBA00022679"/>
    </source>
</evidence>
<dbReference type="Pfam" id="PF01697">
    <property type="entry name" value="Glyco_transf_92"/>
    <property type="match status" value="1"/>
</dbReference>
<comment type="similarity">
    <text evidence="2">Belongs to the glycosyltransferase 92 family.</text>
</comment>
<dbReference type="GO" id="GO:0016757">
    <property type="term" value="F:glycosyltransferase activity"/>
    <property type="evidence" value="ECO:0007669"/>
    <property type="project" value="UniProtKB-KW"/>
</dbReference>
<organism evidence="8 9">
    <name type="scientific">Symbiodinium natans</name>
    <dbReference type="NCBI Taxonomy" id="878477"/>
    <lineage>
        <taxon>Eukaryota</taxon>
        <taxon>Sar</taxon>
        <taxon>Alveolata</taxon>
        <taxon>Dinophyceae</taxon>
        <taxon>Suessiales</taxon>
        <taxon>Symbiodiniaceae</taxon>
        <taxon>Symbiodinium</taxon>
    </lineage>
</organism>
<sequence length="400" mass="45448">MVTPQTLVLPSGHEIVLTSAVPSFQEGNFFMALLFDAKRLKNGGLEAIKKAGIHCSDQEGKNRVPAQMFVPDRKPPWTLALHCPWPQAEAKKGAYDILLDSAHGQKIGTVHAAYKPGLLRRYGTTACINNVWNGVEPTLKLVPPWMEFQLLHGVDHFLVYTQHGTDVSVLDLYEPYIKAGLATRVHFNVSAKLSTGYQTQPWMANDCLYRAKGHTRWLMPTVDADEYFRLGQNDTKGDYLRTFWDQMAKEELVRKNMSVYAITAPRIIFERKINPKDLDHLDISTAYRYPSSCNLPKFVCRPDMVNTTWIHWPSSFMPEGFENYQLDMERGFFAHYRDSPTQPTMAKTKKTGRKPDVLDETLLADIPAVHMALERRFRKPWAEVAAKFTKGSDEAILAAS</sequence>
<reference evidence="8" key="1">
    <citation type="submission" date="2021-02" db="EMBL/GenBank/DDBJ databases">
        <authorList>
            <person name="Dougan E. K."/>
            <person name="Rhodes N."/>
            <person name="Thang M."/>
            <person name="Chan C."/>
        </authorList>
    </citation>
    <scope>NUCLEOTIDE SEQUENCE</scope>
</reference>
<keyword evidence="3" id="KW-0328">Glycosyltransferase</keyword>
<keyword evidence="9" id="KW-1185">Reference proteome</keyword>
<proteinExistence type="inferred from homology"/>
<dbReference type="GO" id="GO:0016020">
    <property type="term" value="C:membrane"/>
    <property type="evidence" value="ECO:0007669"/>
    <property type="project" value="UniProtKB-SubCell"/>
</dbReference>
<dbReference type="OrthoDB" id="407163at2759"/>
<dbReference type="InterPro" id="IPR008166">
    <property type="entry name" value="Glyco_transf_92"/>
</dbReference>
<dbReference type="Proteomes" id="UP000604046">
    <property type="component" value="Unassembled WGS sequence"/>
</dbReference>
<evidence type="ECO:0000256" key="1">
    <source>
        <dbReference type="ARBA" id="ARBA00004167"/>
    </source>
</evidence>
<keyword evidence="5" id="KW-0812">Transmembrane</keyword>
<evidence type="ECO:0000313" key="9">
    <source>
        <dbReference type="Proteomes" id="UP000604046"/>
    </source>
</evidence>
<evidence type="ECO:0000256" key="2">
    <source>
        <dbReference type="ARBA" id="ARBA00007647"/>
    </source>
</evidence>
<dbReference type="PANTHER" id="PTHR21461">
    <property type="entry name" value="GLYCOSYLTRANSFERASE FAMILY 92 PROTEIN"/>
    <property type="match status" value="1"/>
</dbReference>
<gene>
    <name evidence="8" type="ORF">SNAT2548_LOCUS6829</name>
</gene>
<comment type="caution">
    <text evidence="8">The sequence shown here is derived from an EMBL/GenBank/DDBJ whole genome shotgun (WGS) entry which is preliminary data.</text>
</comment>
<evidence type="ECO:0000256" key="3">
    <source>
        <dbReference type="ARBA" id="ARBA00022676"/>
    </source>
</evidence>
<name>A0A812JQL1_9DINO</name>
<dbReference type="EMBL" id="CAJNDS010000463">
    <property type="protein sequence ID" value="CAE7208733.1"/>
    <property type="molecule type" value="Genomic_DNA"/>
</dbReference>
<keyword evidence="4" id="KW-0808">Transferase</keyword>
<evidence type="ECO:0000256" key="6">
    <source>
        <dbReference type="ARBA" id="ARBA00022989"/>
    </source>
</evidence>
<dbReference type="GO" id="GO:0005737">
    <property type="term" value="C:cytoplasm"/>
    <property type="evidence" value="ECO:0007669"/>
    <property type="project" value="TreeGrafter"/>
</dbReference>
<protein>
    <recommendedName>
        <fullName evidence="10">Glycosyltransferase family 92 protein</fullName>
    </recommendedName>
</protein>
<dbReference type="PANTHER" id="PTHR21461:SF69">
    <property type="entry name" value="GLYCOSYLTRANSFERASE FAMILY 92 PROTEIN"/>
    <property type="match status" value="1"/>
</dbReference>
<comment type="subcellular location">
    <subcellularLocation>
        <location evidence="1">Membrane</location>
        <topology evidence="1">Single-pass membrane protein</topology>
    </subcellularLocation>
</comment>